<dbReference type="CDD" id="cd12232">
    <property type="entry name" value="RRM3_U2AF65"/>
    <property type="match status" value="1"/>
</dbReference>
<evidence type="ECO:0000256" key="3">
    <source>
        <dbReference type="ARBA" id="ARBA00023187"/>
    </source>
</evidence>
<protein>
    <recommendedName>
        <fullName evidence="6">RRM domain-containing protein</fullName>
    </recommendedName>
</protein>
<name>A0ABD3NGQ0_9STRA</name>
<evidence type="ECO:0000256" key="1">
    <source>
        <dbReference type="ARBA" id="ARBA00022664"/>
    </source>
</evidence>
<keyword evidence="8" id="KW-1185">Reference proteome</keyword>
<sequence length="566" mass="61606">MSSLGRGAGINKPAWMTNKEDGPAGPSDRGSRSRSRDRDQFGRAPGGSGDRRRDDDYDDRRDRRRDDRDHDRRGGGGRRGGDRRDDDRRRRGGGGNRSGIYFHSWEEEKAWLESRRRKRLSRPPPFDVQPTPEQAMDEELRSQYGSMVGGTLHSSNPLTVQPQQTRHARRLYVGNIPDVDESQVHDFFRNAIRSSIILDPNNPNYASHKSNYVDNDPLISVYINRERRFAFLEFKTMEITSALLDFDGIDVLNAGKVKIKRPNDYNAALAPTLNMETMPKFDTSKLGIISQTVQDGPNKIFVGGLPYHLVENQVLELLSAFGSVKAFHLVKGDVGSVTSKGYCFVEYVDPNVTQIAAMGLNGMDMGGGKVLTAKVADPMHGGGVIGGGGMASSVAASQVDGMDVNALLNAAVGEAAPVVAPVQQQPNVVVTDPLAVANAAASALDMAFGGGAPAAGAAALPQAGATRILVLLNMVMDEDLRTEEDRKFLEEEVREEAGKYGKIVSMKIPRHEDGYAPTAVKKIFLEYATVGDACCAEKELKGRAFGPNIVGASFFSEEDYASNRLS</sequence>
<dbReference type="GO" id="GO:0008380">
    <property type="term" value="P:RNA splicing"/>
    <property type="evidence" value="ECO:0007669"/>
    <property type="project" value="UniProtKB-KW"/>
</dbReference>
<dbReference type="GO" id="GO:0006397">
    <property type="term" value="P:mRNA processing"/>
    <property type="evidence" value="ECO:0007669"/>
    <property type="project" value="UniProtKB-KW"/>
</dbReference>
<reference evidence="7 8" key="1">
    <citation type="submission" date="2024-10" db="EMBL/GenBank/DDBJ databases">
        <title>Updated reference genomes for cyclostephanoid diatoms.</title>
        <authorList>
            <person name="Roberts W.R."/>
            <person name="Alverson A.J."/>
        </authorList>
    </citation>
    <scope>NUCLEOTIDE SEQUENCE [LARGE SCALE GENOMIC DNA]</scope>
    <source>
        <strain evidence="7 8">AJA010-31</strain>
    </source>
</reference>
<dbReference type="SMART" id="SM00360">
    <property type="entry name" value="RRM"/>
    <property type="match status" value="2"/>
</dbReference>
<feature type="compositionally biased region" description="Basic and acidic residues" evidence="5">
    <location>
        <begin position="29"/>
        <end position="41"/>
    </location>
</feature>
<feature type="domain" description="RRM" evidence="6">
    <location>
        <begin position="298"/>
        <end position="378"/>
    </location>
</feature>
<organism evidence="7 8">
    <name type="scientific">Cyclotella atomus</name>
    <dbReference type="NCBI Taxonomy" id="382360"/>
    <lineage>
        <taxon>Eukaryota</taxon>
        <taxon>Sar</taxon>
        <taxon>Stramenopiles</taxon>
        <taxon>Ochrophyta</taxon>
        <taxon>Bacillariophyta</taxon>
        <taxon>Coscinodiscophyceae</taxon>
        <taxon>Thalassiosirophycidae</taxon>
        <taxon>Stephanodiscales</taxon>
        <taxon>Stephanodiscaceae</taxon>
        <taxon>Cyclotella</taxon>
    </lineage>
</organism>
<dbReference type="InterPro" id="IPR000504">
    <property type="entry name" value="RRM_dom"/>
</dbReference>
<keyword evidence="2 4" id="KW-0694">RNA-binding</keyword>
<gene>
    <name evidence="7" type="ORF">ACHAWO_007225</name>
</gene>
<evidence type="ECO:0000256" key="2">
    <source>
        <dbReference type="ARBA" id="ARBA00022884"/>
    </source>
</evidence>
<evidence type="ECO:0000256" key="4">
    <source>
        <dbReference type="PROSITE-ProRule" id="PRU00176"/>
    </source>
</evidence>
<dbReference type="Gene3D" id="3.30.70.330">
    <property type="match status" value="3"/>
</dbReference>
<evidence type="ECO:0000313" key="8">
    <source>
        <dbReference type="Proteomes" id="UP001530400"/>
    </source>
</evidence>
<dbReference type="AlphaFoldDB" id="A0ABD3NGQ0"/>
<dbReference type="SUPFAM" id="SSF54928">
    <property type="entry name" value="RNA-binding domain, RBD"/>
    <property type="match status" value="2"/>
</dbReference>
<feature type="domain" description="RRM" evidence="6">
    <location>
        <begin position="169"/>
        <end position="264"/>
    </location>
</feature>
<keyword evidence="3" id="KW-0508">mRNA splicing</keyword>
<dbReference type="Pfam" id="PF00076">
    <property type="entry name" value="RRM_1"/>
    <property type="match status" value="1"/>
</dbReference>
<proteinExistence type="predicted"/>
<dbReference type="GO" id="GO:0003723">
    <property type="term" value="F:RNA binding"/>
    <property type="evidence" value="ECO:0007669"/>
    <property type="project" value="UniProtKB-UniRule"/>
</dbReference>
<dbReference type="PROSITE" id="PS50102">
    <property type="entry name" value="RRM"/>
    <property type="match status" value="2"/>
</dbReference>
<dbReference type="PANTHER" id="PTHR23139">
    <property type="entry name" value="RNA-BINDING PROTEIN"/>
    <property type="match status" value="1"/>
</dbReference>
<feature type="region of interest" description="Disordered" evidence="5">
    <location>
        <begin position="114"/>
        <end position="133"/>
    </location>
</feature>
<evidence type="ECO:0000313" key="7">
    <source>
        <dbReference type="EMBL" id="KAL3775040.1"/>
    </source>
</evidence>
<feature type="compositionally biased region" description="Basic and acidic residues" evidence="5">
    <location>
        <begin position="49"/>
        <end position="89"/>
    </location>
</feature>
<dbReference type="InterPro" id="IPR035979">
    <property type="entry name" value="RBD_domain_sf"/>
</dbReference>
<keyword evidence="1" id="KW-0507">mRNA processing</keyword>
<dbReference type="FunFam" id="3.30.70.330:FF:000097">
    <property type="entry name" value="U2 snRNP auxiliary factor large subunit"/>
    <property type="match status" value="1"/>
</dbReference>
<comment type="caution">
    <text evidence="7">The sequence shown here is derived from an EMBL/GenBank/DDBJ whole genome shotgun (WGS) entry which is preliminary data.</text>
</comment>
<dbReference type="EMBL" id="JALLPJ020001169">
    <property type="protein sequence ID" value="KAL3775040.1"/>
    <property type="molecule type" value="Genomic_DNA"/>
</dbReference>
<dbReference type="InterPro" id="IPR012677">
    <property type="entry name" value="Nucleotide-bd_a/b_plait_sf"/>
</dbReference>
<dbReference type="Proteomes" id="UP001530400">
    <property type="component" value="Unassembled WGS sequence"/>
</dbReference>
<evidence type="ECO:0000259" key="6">
    <source>
        <dbReference type="PROSITE" id="PS50102"/>
    </source>
</evidence>
<accession>A0ABD3NGQ0</accession>
<evidence type="ECO:0000256" key="5">
    <source>
        <dbReference type="SAM" id="MobiDB-lite"/>
    </source>
</evidence>
<dbReference type="CDD" id="cd12231">
    <property type="entry name" value="RRM2_U2AF65"/>
    <property type="match status" value="1"/>
</dbReference>
<feature type="region of interest" description="Disordered" evidence="5">
    <location>
        <begin position="1"/>
        <end position="100"/>
    </location>
</feature>